<sequence>MQAKLDKSDCMFLISDEKLNQFQQMIDELDLFTLVLPFVEESYQRSIWILDIWYSISNEEINRISNPENTMIYPYRNSILGIIKTLPIKRYIQLALYENERLAFLCAIYIYNELDDFISKKMAIKEEVKENFDALKKYSNKSLRPFFDSKYIEYENYPKKLAMLQNTVVNELHEIHKKYEIPLSWTFEKAIDDASKVYEAVFGLINDWGGRVP</sequence>
<gene>
    <name evidence="1" type="ORF">H9632_15705</name>
</gene>
<dbReference type="RefSeq" id="WP_191705012.1">
    <property type="nucleotide sequence ID" value="NZ_JACSPW010000017.1"/>
</dbReference>
<evidence type="ECO:0000313" key="1">
    <source>
        <dbReference type="EMBL" id="MBD8034515.1"/>
    </source>
</evidence>
<dbReference type="EMBL" id="JACSPW010000017">
    <property type="protein sequence ID" value="MBD8034515.1"/>
    <property type="molecule type" value="Genomic_DNA"/>
</dbReference>
<protein>
    <submittedName>
        <fullName evidence="1">ATPase</fullName>
    </submittedName>
</protein>
<comment type="caution">
    <text evidence="1">The sequence shown here is derived from an EMBL/GenBank/DDBJ whole genome shotgun (WGS) entry which is preliminary data.</text>
</comment>
<dbReference type="Proteomes" id="UP000600565">
    <property type="component" value="Unassembled WGS sequence"/>
</dbReference>
<organism evidence="1 2">
    <name type="scientific">Solibacillus merdavium</name>
    <dbReference type="NCBI Taxonomy" id="2762218"/>
    <lineage>
        <taxon>Bacteria</taxon>
        <taxon>Bacillati</taxon>
        <taxon>Bacillota</taxon>
        <taxon>Bacilli</taxon>
        <taxon>Bacillales</taxon>
        <taxon>Caryophanaceae</taxon>
        <taxon>Solibacillus</taxon>
    </lineage>
</organism>
<keyword evidence="2" id="KW-1185">Reference proteome</keyword>
<proteinExistence type="predicted"/>
<name>A0ABR8XRE9_9BACL</name>
<reference evidence="1 2" key="1">
    <citation type="submission" date="2020-08" db="EMBL/GenBank/DDBJ databases">
        <title>A Genomic Blueprint of the Chicken Gut Microbiome.</title>
        <authorList>
            <person name="Gilroy R."/>
            <person name="Ravi A."/>
            <person name="Getino M."/>
            <person name="Pursley I."/>
            <person name="Horton D.L."/>
            <person name="Alikhan N.-F."/>
            <person name="Baker D."/>
            <person name="Gharbi K."/>
            <person name="Hall N."/>
            <person name="Watson M."/>
            <person name="Adriaenssens E.M."/>
            <person name="Foster-Nyarko E."/>
            <person name="Jarju S."/>
            <person name="Secka A."/>
            <person name="Antonio M."/>
            <person name="Oren A."/>
            <person name="Chaudhuri R."/>
            <person name="La Ragione R.M."/>
            <person name="Hildebrand F."/>
            <person name="Pallen M.J."/>
        </authorList>
    </citation>
    <scope>NUCLEOTIDE SEQUENCE [LARGE SCALE GENOMIC DNA]</scope>
    <source>
        <strain evidence="1 2">Sa1YVA6</strain>
    </source>
</reference>
<evidence type="ECO:0000313" key="2">
    <source>
        <dbReference type="Proteomes" id="UP000600565"/>
    </source>
</evidence>
<accession>A0ABR8XRE9</accession>